<organism evidence="2 3">
    <name type="scientific">Fusobacterium animalis 4_8</name>
    <dbReference type="NCBI Taxonomy" id="469607"/>
    <lineage>
        <taxon>Bacteria</taxon>
        <taxon>Fusobacteriati</taxon>
        <taxon>Fusobacteriota</taxon>
        <taxon>Fusobacteriia</taxon>
        <taxon>Fusobacteriales</taxon>
        <taxon>Fusobacteriaceae</taxon>
        <taxon>Fusobacterium</taxon>
    </lineage>
</organism>
<feature type="domain" description="Integrase catalytic" evidence="1">
    <location>
        <begin position="234"/>
        <end position="435"/>
    </location>
</feature>
<dbReference type="EMBL" id="CP003723">
    <property type="protein sequence ID" value="AGM23089.1"/>
    <property type="molecule type" value="Genomic_DNA"/>
</dbReference>
<dbReference type="Gene3D" id="3.30.420.10">
    <property type="entry name" value="Ribonuclease H-like superfamily/Ribonuclease H"/>
    <property type="match status" value="1"/>
</dbReference>
<evidence type="ECO:0000313" key="2">
    <source>
        <dbReference type="EMBL" id="AGM23089.1"/>
    </source>
</evidence>
<dbReference type="AlphaFoldDB" id="R9RAB7"/>
<dbReference type="Pfam" id="PF00665">
    <property type="entry name" value="rve"/>
    <property type="match status" value="1"/>
</dbReference>
<dbReference type="RefSeq" id="WP_016339662.1">
    <property type="nucleotide sequence ID" value="NC_021281.1"/>
</dbReference>
<dbReference type="Proteomes" id="UP000014361">
    <property type="component" value="Chromosome"/>
</dbReference>
<dbReference type="SUPFAM" id="SSF53098">
    <property type="entry name" value="Ribonuclease H-like"/>
    <property type="match status" value="1"/>
</dbReference>
<name>R9RAB7_9FUSO</name>
<protein>
    <recommendedName>
        <fullName evidence="1">Integrase catalytic domain-containing protein</fullName>
    </recommendedName>
</protein>
<accession>R9RAB7</accession>
<dbReference type="KEGG" id="fus:HMPREF0409_01102"/>
<dbReference type="GO" id="GO:0003676">
    <property type="term" value="F:nucleic acid binding"/>
    <property type="evidence" value="ECO:0007669"/>
    <property type="project" value="InterPro"/>
</dbReference>
<dbReference type="HOGENOM" id="CLU_027265_0_0_0"/>
<evidence type="ECO:0000259" key="1">
    <source>
        <dbReference type="PROSITE" id="PS50994"/>
    </source>
</evidence>
<dbReference type="PATRIC" id="fig|469607.3.peg.634"/>
<reference evidence="2 3" key="1">
    <citation type="submission" date="2012-07" db="EMBL/GenBank/DDBJ databases">
        <title>The Genome Sequence of Fusobacterium sp. 4_8.</title>
        <authorList>
            <consortium name="The Broad Institute Genome Sequencing Platform"/>
            <person name="Earl A."/>
            <person name="Ward D."/>
            <person name="Feldgarden M."/>
            <person name="Gevers D."/>
            <person name="Sibley C.D."/>
            <person name="White A.P."/>
            <person name="Crowley S."/>
            <person name="Surette M."/>
            <person name="Strauss J.C."/>
            <person name="Ambrose C.E."/>
            <person name="Allen-Vercoe E."/>
            <person name="Walker B."/>
            <person name="Young S.K."/>
            <person name="Zeng Q."/>
            <person name="Gargeya S."/>
            <person name="Fitzgerald M."/>
            <person name="Haas B."/>
            <person name="Abouelleil A."/>
            <person name="Alvarado L."/>
            <person name="Arachchi H.M."/>
            <person name="Berlin A.M."/>
            <person name="Chapman S.B."/>
            <person name="Goldberg J."/>
            <person name="Griggs A."/>
            <person name="Gujja S."/>
            <person name="Hansen M."/>
            <person name="Howarth C."/>
            <person name="Imamovic A."/>
            <person name="Larimer J."/>
            <person name="McCowen C."/>
            <person name="Montmayeur A."/>
            <person name="Murphy C."/>
            <person name="Neiman D."/>
            <person name="Pearson M."/>
            <person name="Priest M."/>
            <person name="Roberts A."/>
            <person name="Saif S."/>
            <person name="Shea T."/>
            <person name="Sisk P."/>
            <person name="Sykes S."/>
            <person name="Wortman J."/>
            <person name="Nusbaum C."/>
            <person name="Birren B."/>
        </authorList>
    </citation>
    <scope>NUCLEOTIDE SEQUENCE [LARGE SCALE GENOMIC DNA]</scope>
    <source>
        <strain evidence="2 3">4_8</strain>
    </source>
</reference>
<proteinExistence type="predicted"/>
<evidence type="ECO:0000313" key="3">
    <source>
        <dbReference type="Proteomes" id="UP000014361"/>
    </source>
</evidence>
<dbReference type="PROSITE" id="PS50994">
    <property type="entry name" value="INTEGRASE"/>
    <property type="match status" value="1"/>
</dbReference>
<sequence>MDKLYTIKDIERLLDRSRTVALRYAQEKGWKIQKIKVGKTYKNFYLKDEVDKDLGLVLKEKKVATRTRAKKEAKNIDELPLWNQRVANSRYIICLGLQEEYEQGFEKKGDIIENFVKTVAEKYPTQMKILKKITVPTLRRWFKVFKENKDNPLALASSHGDNKGIRRVDPEVLELAKQLYFNKNKPQITVVWQKITEFYGKIVISYGTLRNFLNNDVNIIEKNKARMGAKEFKDKHTPHIVRDLHDVKAGDVWLSDGHDLDVICYTGRKKSNGERETARPVLVVWQDLKSRMIVGWNISYTETTESIAIALKRSIENYGIPGAIYSDNGKAYKSKVLKGDDEKELEGIYAGLGIHVTHALPYNAQAKEIERYFRDFRENLSKRFYSYVGENAVARPEHMKSFAGKKLAVGLIPEQQEVEAEIESYIKEKITYFMQ</sequence>
<dbReference type="GO" id="GO:0015074">
    <property type="term" value="P:DNA integration"/>
    <property type="evidence" value="ECO:0007669"/>
    <property type="project" value="InterPro"/>
</dbReference>
<dbReference type="InterPro" id="IPR012337">
    <property type="entry name" value="RNaseH-like_sf"/>
</dbReference>
<gene>
    <name evidence="2" type="ORF">HMPREF0409_01102</name>
</gene>
<dbReference type="InterPro" id="IPR036397">
    <property type="entry name" value="RNaseH_sf"/>
</dbReference>
<dbReference type="InterPro" id="IPR001584">
    <property type="entry name" value="Integrase_cat-core"/>
</dbReference>